<dbReference type="FunFam" id="3.40.640.10:FF:000004">
    <property type="entry name" value="Acetylornithine aminotransferase"/>
    <property type="match status" value="1"/>
</dbReference>
<dbReference type="STRING" id="926567.TheveDRAFT_1359"/>
<evidence type="ECO:0000256" key="3">
    <source>
        <dbReference type="ARBA" id="ARBA00022679"/>
    </source>
</evidence>
<dbReference type="GO" id="GO:0008483">
    <property type="term" value="F:transaminase activity"/>
    <property type="evidence" value="ECO:0007669"/>
    <property type="project" value="UniProtKB-KW"/>
</dbReference>
<dbReference type="InterPro" id="IPR015424">
    <property type="entry name" value="PyrdxlP-dep_Trfase"/>
</dbReference>
<dbReference type="InterPro" id="IPR050103">
    <property type="entry name" value="Class-III_PLP-dep_AT"/>
</dbReference>
<name>H0UNR3_9BACT</name>
<dbReference type="InterPro" id="IPR005814">
    <property type="entry name" value="Aminotrans_3"/>
</dbReference>
<dbReference type="InterPro" id="IPR015422">
    <property type="entry name" value="PyrdxlP-dep_Trfase_small"/>
</dbReference>
<gene>
    <name evidence="6" type="ORF">TheveDRAFT_1359</name>
</gene>
<dbReference type="InterPro" id="IPR015421">
    <property type="entry name" value="PyrdxlP-dep_Trfase_major"/>
</dbReference>
<keyword evidence="7" id="KW-1185">Reference proteome</keyword>
<dbReference type="HOGENOM" id="CLU_016922_10_1_0"/>
<reference evidence="6 7" key="1">
    <citation type="submission" date="2011-10" db="EMBL/GenBank/DDBJ databases">
        <title>The Noncontiguous Finished genome of Thermanaerovibrio velox DSM 12556.</title>
        <authorList>
            <consortium name="US DOE Joint Genome Institute (JGI-PGF)"/>
            <person name="Lucas S."/>
            <person name="Copeland A."/>
            <person name="Lapidus A."/>
            <person name="Glavina del Rio T."/>
            <person name="Dalin E."/>
            <person name="Tice H."/>
            <person name="Bruce D."/>
            <person name="Goodwin L."/>
            <person name="Pitluck S."/>
            <person name="Peters L."/>
            <person name="Mikhailova N."/>
            <person name="Teshima H."/>
            <person name="Kyrpides N."/>
            <person name="Mavromatis K."/>
            <person name="Ivanova N."/>
            <person name="Markowitz V."/>
            <person name="Cheng J.-F."/>
            <person name="Hugenholtz P."/>
            <person name="Woyke T."/>
            <person name="Wu D."/>
            <person name="Spring S."/>
            <person name="Brambilla E.-M."/>
            <person name="Klenk H.-P."/>
            <person name="Eisen J.A."/>
        </authorList>
    </citation>
    <scope>NUCLEOTIDE SEQUENCE [LARGE SCALE GENOMIC DNA]</scope>
    <source>
        <strain evidence="6 7">DSM 12556</strain>
    </source>
</reference>
<comment type="similarity">
    <text evidence="5">Belongs to the class-III pyridoxal-phosphate-dependent aminotransferase family.</text>
</comment>
<protein>
    <submittedName>
        <fullName evidence="6">Ornithine/acetylornithine aminotransferase</fullName>
    </submittedName>
</protein>
<dbReference type="Gene3D" id="3.90.1150.10">
    <property type="entry name" value="Aspartate Aminotransferase, domain 1"/>
    <property type="match status" value="1"/>
</dbReference>
<dbReference type="Proteomes" id="UP000005730">
    <property type="component" value="Chromosome"/>
</dbReference>
<dbReference type="SUPFAM" id="SSF53383">
    <property type="entry name" value="PLP-dependent transferases"/>
    <property type="match status" value="1"/>
</dbReference>
<proteinExistence type="inferred from homology"/>
<comment type="cofactor">
    <cofactor evidence="1">
        <name>pyridoxal 5'-phosphate</name>
        <dbReference type="ChEBI" id="CHEBI:597326"/>
    </cofactor>
</comment>
<evidence type="ECO:0000256" key="1">
    <source>
        <dbReference type="ARBA" id="ARBA00001933"/>
    </source>
</evidence>
<dbReference type="PIRSF" id="PIRSF000521">
    <property type="entry name" value="Transaminase_4ab_Lys_Orn"/>
    <property type="match status" value="1"/>
</dbReference>
<dbReference type="GO" id="GO:0030170">
    <property type="term" value="F:pyridoxal phosphate binding"/>
    <property type="evidence" value="ECO:0007669"/>
    <property type="project" value="InterPro"/>
</dbReference>
<dbReference type="GO" id="GO:0042802">
    <property type="term" value="F:identical protein binding"/>
    <property type="evidence" value="ECO:0007669"/>
    <property type="project" value="TreeGrafter"/>
</dbReference>
<evidence type="ECO:0000256" key="4">
    <source>
        <dbReference type="ARBA" id="ARBA00022898"/>
    </source>
</evidence>
<keyword evidence="2 6" id="KW-0032">Aminotransferase</keyword>
<evidence type="ECO:0000256" key="2">
    <source>
        <dbReference type="ARBA" id="ARBA00022576"/>
    </source>
</evidence>
<dbReference type="PANTHER" id="PTHR11986:SF79">
    <property type="entry name" value="ACETYLORNITHINE AMINOTRANSFERASE, MITOCHONDRIAL"/>
    <property type="match status" value="1"/>
</dbReference>
<evidence type="ECO:0000256" key="5">
    <source>
        <dbReference type="RuleBase" id="RU003560"/>
    </source>
</evidence>
<accession>H0UNR3</accession>
<dbReference type="eggNOG" id="COG4992">
    <property type="taxonomic scope" value="Bacteria"/>
</dbReference>
<evidence type="ECO:0000313" key="7">
    <source>
        <dbReference type="Proteomes" id="UP000005730"/>
    </source>
</evidence>
<dbReference type="Pfam" id="PF00202">
    <property type="entry name" value="Aminotran_3"/>
    <property type="match status" value="1"/>
</dbReference>
<keyword evidence="3 6" id="KW-0808">Transferase</keyword>
<dbReference type="CDD" id="cd00610">
    <property type="entry name" value="OAT_like"/>
    <property type="match status" value="1"/>
</dbReference>
<dbReference type="Gene3D" id="3.40.640.10">
    <property type="entry name" value="Type I PLP-dependent aspartate aminotransferase-like (Major domain)"/>
    <property type="match status" value="1"/>
</dbReference>
<keyword evidence="4 5" id="KW-0663">Pyridoxal phosphate</keyword>
<dbReference type="EMBL" id="CM001377">
    <property type="protein sequence ID" value="EHM10478.1"/>
    <property type="molecule type" value="Genomic_DNA"/>
</dbReference>
<evidence type="ECO:0000313" key="6">
    <source>
        <dbReference type="EMBL" id="EHM10478.1"/>
    </source>
</evidence>
<dbReference type="AlphaFoldDB" id="H0UNR3"/>
<dbReference type="PANTHER" id="PTHR11986">
    <property type="entry name" value="AMINOTRANSFERASE CLASS III"/>
    <property type="match status" value="1"/>
</dbReference>
<sequence>MFNPLSSMYGNRGISLTSGNLGRVVDEDGREYVDWFTAHGAAIFGHRDPGMVETLKRAAEGLWAVGAGFGHPSREALGEQVMRAFPGMRFVLCNSGTEALEAALKLCVYLRPSRDRIIALRRAFHGRTLGALGLTFNPRYKEPFRRLIPQVEHLSPEMVPERVDDRVAAVFVEPVQGEGGVNPLPEGLGRAISEACQRNGAILVADEVQTGMGRCGPILASPLVGLNPQVVCLAKGLAGGFPCGMTLWRSDLGDFAPGLHGSTYGGNPLACAMGAYGIQRVMEGASAGICAVMEEFRERVLGLGLVVRGLGSMTGVEVPVDSSLVVRSLQSKGVLALPAGPRVVRFLPSFHATREDAELVFEALRLTVSEVSHGSGGTP</sequence>
<organism evidence="6 7">
    <name type="scientific">Thermanaerovibrio velox DSM 12556</name>
    <dbReference type="NCBI Taxonomy" id="926567"/>
    <lineage>
        <taxon>Bacteria</taxon>
        <taxon>Thermotogati</taxon>
        <taxon>Synergistota</taxon>
        <taxon>Synergistia</taxon>
        <taxon>Synergistales</taxon>
        <taxon>Synergistaceae</taxon>
        <taxon>Thermanaerovibrio</taxon>
    </lineage>
</organism>